<dbReference type="SUPFAM" id="SSF89392">
    <property type="entry name" value="Prokaryotic lipoproteins and lipoprotein localization factors"/>
    <property type="match status" value="1"/>
</dbReference>
<reference evidence="2 3" key="1">
    <citation type="submission" date="2018-04" db="EMBL/GenBank/DDBJ databases">
        <title>Novel Campyloabacter and Helicobacter Species and Strains.</title>
        <authorList>
            <person name="Mannion A.J."/>
            <person name="Shen Z."/>
            <person name="Fox J.G."/>
        </authorList>
    </citation>
    <scope>NUCLEOTIDE SEQUENCE [LARGE SCALE GENOMIC DNA]</scope>
    <source>
        <strain evidence="2 3">MIT 17-337</strain>
    </source>
</reference>
<dbReference type="AlphaFoldDB" id="A0A3D8IDJ5"/>
<dbReference type="Gene3D" id="2.50.20.10">
    <property type="entry name" value="Lipoprotein localisation LolA/LolB/LppX"/>
    <property type="match status" value="2"/>
</dbReference>
<organism evidence="2 3">
    <name type="scientific">Helicobacter didelphidarum</name>
    <dbReference type="NCBI Taxonomy" id="2040648"/>
    <lineage>
        <taxon>Bacteria</taxon>
        <taxon>Pseudomonadati</taxon>
        <taxon>Campylobacterota</taxon>
        <taxon>Epsilonproteobacteria</taxon>
        <taxon>Campylobacterales</taxon>
        <taxon>Helicobacteraceae</taxon>
        <taxon>Helicobacter</taxon>
    </lineage>
</organism>
<protein>
    <recommendedName>
        <fullName evidence="4">Outer membrane lipoprotein chaperone LolA</fullName>
    </recommendedName>
</protein>
<name>A0A3D8IDJ5_9HELI</name>
<evidence type="ECO:0000256" key="1">
    <source>
        <dbReference type="ARBA" id="ARBA00022729"/>
    </source>
</evidence>
<accession>A0A3D8IDJ5</accession>
<dbReference type="InterPro" id="IPR004564">
    <property type="entry name" value="OM_lipoprot_carrier_LolA-like"/>
</dbReference>
<dbReference type="CDD" id="cd16325">
    <property type="entry name" value="LolA"/>
    <property type="match status" value="1"/>
</dbReference>
<keyword evidence="3" id="KW-1185">Reference proteome</keyword>
<evidence type="ECO:0000313" key="2">
    <source>
        <dbReference type="EMBL" id="RDU63219.1"/>
    </source>
</evidence>
<dbReference type="InterPro" id="IPR029046">
    <property type="entry name" value="LolA/LolB/LppX"/>
</dbReference>
<keyword evidence="1" id="KW-0732">Signal</keyword>
<dbReference type="OrthoDB" id="5339202at2"/>
<dbReference type="Proteomes" id="UP000256379">
    <property type="component" value="Unassembled WGS sequence"/>
</dbReference>
<proteinExistence type="predicted"/>
<gene>
    <name evidence="2" type="ORF">CQA53_08615</name>
</gene>
<dbReference type="PANTHER" id="PTHR35869">
    <property type="entry name" value="OUTER-MEMBRANE LIPOPROTEIN CARRIER PROTEIN"/>
    <property type="match status" value="1"/>
</dbReference>
<dbReference type="NCBIfam" id="NF000663">
    <property type="entry name" value="PRK00031.2-1"/>
    <property type="match status" value="1"/>
</dbReference>
<dbReference type="PANTHER" id="PTHR35869:SF1">
    <property type="entry name" value="OUTER-MEMBRANE LIPOPROTEIN CARRIER PROTEIN"/>
    <property type="match status" value="1"/>
</dbReference>
<evidence type="ECO:0000313" key="3">
    <source>
        <dbReference type="Proteomes" id="UP000256379"/>
    </source>
</evidence>
<dbReference type="Pfam" id="PF03548">
    <property type="entry name" value="LolA"/>
    <property type="match status" value="1"/>
</dbReference>
<evidence type="ECO:0008006" key="4">
    <source>
        <dbReference type="Google" id="ProtNLM"/>
    </source>
</evidence>
<dbReference type="EMBL" id="NXLQ01000025">
    <property type="protein sequence ID" value="RDU63219.1"/>
    <property type="molecule type" value="Genomic_DNA"/>
</dbReference>
<sequence>MSLLYVCYGAEEWRNINSLQGDFIQEIKGERGAIPVIYSGKIYASNNKIKWEYIKPLTKEVYLEKNGAYIYEPDLKQVTIGTLKENIDFIHILKQVQKVSDNNYKTRIDGTDYLVVIKDSKLHSLSYRDSLDNNVMIIFNNIIINQPIREEIFIFQPPEGVEYIDAN</sequence>
<comment type="caution">
    <text evidence="2">The sequence shown here is derived from an EMBL/GenBank/DDBJ whole genome shotgun (WGS) entry which is preliminary data.</text>
</comment>